<proteinExistence type="predicted"/>
<dbReference type="AlphaFoldDB" id="A0A7S4GAX5"/>
<protein>
    <submittedName>
        <fullName evidence="1">Uncharacterized protein</fullName>
    </submittedName>
</protein>
<name>A0A7S4GAX5_9EUGL</name>
<dbReference type="EMBL" id="HBJA01122525">
    <property type="protein sequence ID" value="CAE0830938.1"/>
    <property type="molecule type" value="Transcribed_RNA"/>
</dbReference>
<reference evidence="1" key="1">
    <citation type="submission" date="2021-01" db="EMBL/GenBank/DDBJ databases">
        <authorList>
            <person name="Corre E."/>
            <person name="Pelletier E."/>
            <person name="Niang G."/>
            <person name="Scheremetjew M."/>
            <person name="Finn R."/>
            <person name="Kale V."/>
            <person name="Holt S."/>
            <person name="Cochrane G."/>
            <person name="Meng A."/>
            <person name="Brown T."/>
            <person name="Cohen L."/>
        </authorList>
    </citation>
    <scope>NUCLEOTIDE SEQUENCE</scope>
    <source>
        <strain evidence="1">CCMP1594</strain>
    </source>
</reference>
<accession>A0A7S4GAX5</accession>
<sequence>MAQAEASIIASSNLAQLHAQQPDNIQSADVILKVLNDHVNILVTKWDDNKAPHFNNKHKTHKTSLKERPEHHCLTSVCQILFGPFPGEPPAFPQDWWPAAPSPAPTTR</sequence>
<evidence type="ECO:0000313" key="1">
    <source>
        <dbReference type="EMBL" id="CAE0830938.1"/>
    </source>
</evidence>
<gene>
    <name evidence="1" type="ORF">EGYM00163_LOCUS42220</name>
</gene>
<organism evidence="1">
    <name type="scientific">Eutreptiella gymnastica</name>
    <dbReference type="NCBI Taxonomy" id="73025"/>
    <lineage>
        <taxon>Eukaryota</taxon>
        <taxon>Discoba</taxon>
        <taxon>Euglenozoa</taxon>
        <taxon>Euglenida</taxon>
        <taxon>Spirocuta</taxon>
        <taxon>Euglenophyceae</taxon>
        <taxon>Eutreptiales</taxon>
        <taxon>Eutreptiaceae</taxon>
        <taxon>Eutreptiella</taxon>
    </lineage>
</organism>